<evidence type="ECO:0000313" key="6">
    <source>
        <dbReference type="EMBL" id="EFN56757.1"/>
    </source>
</evidence>
<dbReference type="InParanoid" id="E1ZC68"/>
<dbReference type="Pfam" id="PF05577">
    <property type="entry name" value="Peptidase_S28"/>
    <property type="match status" value="1"/>
</dbReference>
<gene>
    <name evidence="6" type="ORF">CHLNCDRAFT_144219</name>
</gene>
<evidence type="ECO:0000256" key="4">
    <source>
        <dbReference type="ARBA" id="ARBA00022801"/>
    </source>
</evidence>
<dbReference type="EMBL" id="GL433841">
    <property type="protein sequence ID" value="EFN56757.1"/>
    <property type="molecule type" value="Genomic_DNA"/>
</dbReference>
<reference evidence="6 7" key="1">
    <citation type="journal article" date="2010" name="Plant Cell">
        <title>The Chlorella variabilis NC64A genome reveals adaptation to photosymbiosis, coevolution with viruses, and cryptic sex.</title>
        <authorList>
            <person name="Blanc G."/>
            <person name="Duncan G."/>
            <person name="Agarkova I."/>
            <person name="Borodovsky M."/>
            <person name="Gurnon J."/>
            <person name="Kuo A."/>
            <person name="Lindquist E."/>
            <person name="Lucas S."/>
            <person name="Pangilinan J."/>
            <person name="Polle J."/>
            <person name="Salamov A."/>
            <person name="Terry A."/>
            <person name="Yamada T."/>
            <person name="Dunigan D.D."/>
            <person name="Grigoriev I.V."/>
            <person name="Claverie J.M."/>
            <person name="Van Etten J.L."/>
        </authorList>
    </citation>
    <scope>NUCLEOTIDE SEQUENCE [LARGE SCALE GENOMIC DNA]</scope>
    <source>
        <strain evidence="6 7">NC64A</strain>
    </source>
</reference>
<dbReference type="GO" id="GO:0006508">
    <property type="term" value="P:proteolysis"/>
    <property type="evidence" value="ECO:0007669"/>
    <property type="project" value="UniProtKB-KW"/>
</dbReference>
<dbReference type="GO" id="GO:0008239">
    <property type="term" value="F:dipeptidyl-peptidase activity"/>
    <property type="evidence" value="ECO:0007669"/>
    <property type="project" value="TreeGrafter"/>
</dbReference>
<dbReference type="InterPro" id="IPR008758">
    <property type="entry name" value="Peptidase_S28"/>
</dbReference>
<organism evidence="7">
    <name type="scientific">Chlorella variabilis</name>
    <name type="common">Green alga</name>
    <dbReference type="NCBI Taxonomy" id="554065"/>
    <lineage>
        <taxon>Eukaryota</taxon>
        <taxon>Viridiplantae</taxon>
        <taxon>Chlorophyta</taxon>
        <taxon>core chlorophytes</taxon>
        <taxon>Trebouxiophyceae</taxon>
        <taxon>Chlorellales</taxon>
        <taxon>Chlorellaceae</taxon>
        <taxon>Chlorella clade</taxon>
        <taxon>Chlorella</taxon>
    </lineage>
</organism>
<evidence type="ECO:0000256" key="2">
    <source>
        <dbReference type="ARBA" id="ARBA00022670"/>
    </source>
</evidence>
<proteinExistence type="inferred from homology"/>
<dbReference type="PANTHER" id="PTHR11010">
    <property type="entry name" value="PROTEASE S28 PRO-X CARBOXYPEPTIDASE-RELATED"/>
    <property type="match status" value="1"/>
</dbReference>
<keyword evidence="2" id="KW-0645">Protease</keyword>
<dbReference type="PANTHER" id="PTHR11010:SF38">
    <property type="entry name" value="LYSOSOMAL PRO-X CARBOXYPEPTIDASE"/>
    <property type="match status" value="1"/>
</dbReference>
<keyword evidence="4" id="KW-0378">Hydrolase</keyword>
<evidence type="ECO:0000256" key="1">
    <source>
        <dbReference type="ARBA" id="ARBA00011079"/>
    </source>
</evidence>
<dbReference type="GeneID" id="17356137"/>
<dbReference type="KEGG" id="cvr:CHLNCDRAFT_144219"/>
<dbReference type="MEROPS" id="S28.A21"/>
<dbReference type="Proteomes" id="UP000008141">
    <property type="component" value="Unassembled WGS sequence"/>
</dbReference>
<name>E1ZC68_CHLVA</name>
<accession>E1ZC68</accession>
<sequence>MDVPTVSWGRRSRRLEMLLGLVVLLIAPYGGAGARVLQAEGAAAGGDTGGPPPPRPSTANCSELFYEEQQTNNVSGKPTWRQRYFLCDQYWDREDPYAPIFFYAGNEGNVANGVNNTGLMWERAQAFGALLVFAEHRYYGNSWPFGKEESLTLEGLQFLSMEQAIEDYVTFLNWLKISLNATSAPVVAFGGSYGGVLVAIMRATRPSSVQAAVSSSAPMRGWLLQDGGYDPGSYWEVVTRDASPAAGADPACVPNSQRLFPLIISLIESGKEASWRQVEQGLRICPGAINSSGDATMCEGHDG</sequence>
<dbReference type="AlphaFoldDB" id="E1ZC68"/>
<dbReference type="SUPFAM" id="SSF53474">
    <property type="entry name" value="alpha/beta-Hydrolases"/>
    <property type="match status" value="1"/>
</dbReference>
<dbReference type="InterPro" id="IPR029058">
    <property type="entry name" value="AB_hydrolase_fold"/>
</dbReference>
<dbReference type="Gene3D" id="3.40.50.1820">
    <property type="entry name" value="alpha/beta hydrolase"/>
    <property type="match status" value="1"/>
</dbReference>
<dbReference type="OrthoDB" id="2130629at2759"/>
<keyword evidence="5" id="KW-0325">Glycoprotein</keyword>
<evidence type="ECO:0000256" key="3">
    <source>
        <dbReference type="ARBA" id="ARBA00022729"/>
    </source>
</evidence>
<keyword evidence="3" id="KW-0732">Signal</keyword>
<comment type="similarity">
    <text evidence="1">Belongs to the peptidase S28 family.</text>
</comment>
<dbReference type="GO" id="GO:0070008">
    <property type="term" value="F:serine-type exopeptidase activity"/>
    <property type="evidence" value="ECO:0007669"/>
    <property type="project" value="InterPro"/>
</dbReference>
<dbReference type="eggNOG" id="KOG2183">
    <property type="taxonomic scope" value="Eukaryota"/>
</dbReference>
<dbReference type="RefSeq" id="XP_005848859.1">
    <property type="nucleotide sequence ID" value="XM_005848797.1"/>
</dbReference>
<evidence type="ECO:0000256" key="5">
    <source>
        <dbReference type="ARBA" id="ARBA00023180"/>
    </source>
</evidence>
<protein>
    <submittedName>
        <fullName evidence="6">Uncharacterized protein</fullName>
    </submittedName>
</protein>
<keyword evidence="7" id="KW-1185">Reference proteome</keyword>
<evidence type="ECO:0000313" key="7">
    <source>
        <dbReference type="Proteomes" id="UP000008141"/>
    </source>
</evidence>